<protein>
    <submittedName>
        <fullName evidence="10">P-loop containing nucleoside triphosphate hydrolase protein</fullName>
    </submittedName>
</protein>
<keyword evidence="11" id="KW-1185">Reference proteome</keyword>
<dbReference type="InterPro" id="IPR028468">
    <property type="entry name" value="Smc1_ABC"/>
</dbReference>
<keyword evidence="4" id="KW-0132">Cell division</keyword>
<gene>
    <name evidence="10" type="ORF">K491DRAFT_86420</name>
</gene>
<evidence type="ECO:0000256" key="2">
    <source>
        <dbReference type="ARBA" id="ARBA00004286"/>
    </source>
</evidence>
<keyword evidence="5" id="KW-0498">Mitosis</keyword>
<dbReference type="GO" id="GO:0003677">
    <property type="term" value="F:DNA binding"/>
    <property type="evidence" value="ECO:0007669"/>
    <property type="project" value="TreeGrafter"/>
</dbReference>
<dbReference type="GO" id="GO:0016887">
    <property type="term" value="F:ATP hydrolysis activity"/>
    <property type="evidence" value="ECO:0007669"/>
    <property type="project" value="InterPro"/>
</dbReference>
<dbReference type="InterPro" id="IPR027417">
    <property type="entry name" value="P-loop_NTPase"/>
</dbReference>
<comment type="subcellular location">
    <subcellularLocation>
        <location evidence="2">Chromosome</location>
    </subcellularLocation>
    <subcellularLocation>
        <location evidence="1">Nucleus</location>
    </subcellularLocation>
</comment>
<dbReference type="PANTHER" id="PTHR18937:SF12">
    <property type="entry name" value="STRUCTURAL MAINTENANCE OF CHROMOSOMES PROTEIN"/>
    <property type="match status" value="1"/>
</dbReference>
<dbReference type="SUPFAM" id="SSF52540">
    <property type="entry name" value="P-loop containing nucleoside triphosphate hydrolases"/>
    <property type="match status" value="1"/>
</dbReference>
<evidence type="ECO:0000313" key="10">
    <source>
        <dbReference type="EMBL" id="KAF2651628.1"/>
    </source>
</evidence>
<dbReference type="GO" id="GO:0008278">
    <property type="term" value="C:cohesin complex"/>
    <property type="evidence" value="ECO:0007669"/>
    <property type="project" value="InterPro"/>
</dbReference>
<organism evidence="10 11">
    <name type="scientific">Lophiostoma macrostomum CBS 122681</name>
    <dbReference type="NCBI Taxonomy" id="1314788"/>
    <lineage>
        <taxon>Eukaryota</taxon>
        <taxon>Fungi</taxon>
        <taxon>Dikarya</taxon>
        <taxon>Ascomycota</taxon>
        <taxon>Pezizomycotina</taxon>
        <taxon>Dothideomycetes</taxon>
        <taxon>Pleosporomycetidae</taxon>
        <taxon>Pleosporales</taxon>
        <taxon>Lophiostomataceae</taxon>
        <taxon>Lophiostoma</taxon>
    </lineage>
</organism>
<dbReference type="GO" id="GO:0005634">
    <property type="term" value="C:nucleus"/>
    <property type="evidence" value="ECO:0007669"/>
    <property type="project" value="UniProtKB-SubCell"/>
</dbReference>
<feature type="compositionally biased region" description="Polar residues" evidence="8">
    <location>
        <begin position="89"/>
        <end position="106"/>
    </location>
</feature>
<evidence type="ECO:0000256" key="3">
    <source>
        <dbReference type="ARBA" id="ARBA00022454"/>
    </source>
</evidence>
<evidence type="ECO:0000256" key="8">
    <source>
        <dbReference type="SAM" id="MobiDB-lite"/>
    </source>
</evidence>
<evidence type="ECO:0000256" key="5">
    <source>
        <dbReference type="ARBA" id="ARBA00022776"/>
    </source>
</evidence>
<evidence type="ECO:0000256" key="4">
    <source>
        <dbReference type="ARBA" id="ARBA00022618"/>
    </source>
</evidence>
<feature type="region of interest" description="Disordered" evidence="8">
    <location>
        <begin position="82"/>
        <end position="106"/>
    </location>
</feature>
<feature type="domain" description="RecF/RecN/SMC N-terminal" evidence="9">
    <location>
        <begin position="4"/>
        <end position="160"/>
    </location>
</feature>
<name>A0A6A6SYQ6_9PLEO</name>
<dbReference type="Proteomes" id="UP000799324">
    <property type="component" value="Unassembled WGS sequence"/>
</dbReference>
<feature type="region of interest" description="Disordered" evidence="8">
    <location>
        <begin position="180"/>
        <end position="200"/>
    </location>
</feature>
<evidence type="ECO:0000256" key="7">
    <source>
        <dbReference type="ARBA" id="ARBA00023306"/>
    </source>
</evidence>
<dbReference type="PANTHER" id="PTHR18937">
    <property type="entry name" value="STRUCTURAL MAINTENANCE OF CHROMOSOMES SMC FAMILY MEMBER"/>
    <property type="match status" value="1"/>
</dbReference>
<proteinExistence type="predicted"/>
<evidence type="ECO:0000256" key="6">
    <source>
        <dbReference type="ARBA" id="ARBA00023242"/>
    </source>
</evidence>
<accession>A0A6A6SYQ6</accession>
<keyword evidence="6" id="KW-0539">Nucleus</keyword>
<evidence type="ECO:0000313" key="11">
    <source>
        <dbReference type="Proteomes" id="UP000799324"/>
    </source>
</evidence>
<dbReference type="InterPro" id="IPR003395">
    <property type="entry name" value="RecF/RecN/SMC_N"/>
</dbReference>
<reference evidence="10" key="1">
    <citation type="journal article" date="2020" name="Stud. Mycol.">
        <title>101 Dothideomycetes genomes: a test case for predicting lifestyles and emergence of pathogens.</title>
        <authorList>
            <person name="Haridas S."/>
            <person name="Albert R."/>
            <person name="Binder M."/>
            <person name="Bloem J."/>
            <person name="Labutti K."/>
            <person name="Salamov A."/>
            <person name="Andreopoulos B."/>
            <person name="Baker S."/>
            <person name="Barry K."/>
            <person name="Bills G."/>
            <person name="Bluhm B."/>
            <person name="Cannon C."/>
            <person name="Castanera R."/>
            <person name="Culley D."/>
            <person name="Daum C."/>
            <person name="Ezra D."/>
            <person name="Gonzalez J."/>
            <person name="Henrissat B."/>
            <person name="Kuo A."/>
            <person name="Liang C."/>
            <person name="Lipzen A."/>
            <person name="Lutzoni F."/>
            <person name="Magnuson J."/>
            <person name="Mondo S."/>
            <person name="Nolan M."/>
            <person name="Ohm R."/>
            <person name="Pangilinan J."/>
            <person name="Park H.-J."/>
            <person name="Ramirez L."/>
            <person name="Alfaro M."/>
            <person name="Sun H."/>
            <person name="Tritt A."/>
            <person name="Yoshinaga Y."/>
            <person name="Zwiers L.-H."/>
            <person name="Turgeon B."/>
            <person name="Goodwin S."/>
            <person name="Spatafora J."/>
            <person name="Crous P."/>
            <person name="Grigoriev I."/>
        </authorList>
    </citation>
    <scope>NUCLEOTIDE SEQUENCE</scope>
    <source>
        <strain evidence="10">CBS 122681</strain>
    </source>
</reference>
<dbReference type="OrthoDB" id="5575062at2759"/>
<dbReference type="Gene3D" id="3.40.50.300">
    <property type="entry name" value="P-loop containing nucleotide triphosphate hydrolases"/>
    <property type="match status" value="1"/>
</dbReference>
<sequence length="200" mass="22312">MGKLVQLEVNNFKSYRGHHVLLFGDSYFTSIIGPNGSGKSNSMDAISFVLGIKSSHLRSTQLRDLIYRGRVIRTNKINADGTVTEEANGESQENGSTQTSSQRNDPQSAWVMAVFEDDAEQVHRWKRTITSAGQSEYRIDNRVVTSKAYNDALEEHGILIKARNFLVFQGDVENVASQNPKELTHQCGDQSVPRPKGRGR</sequence>
<dbReference type="CDD" id="cd03275">
    <property type="entry name" value="ABC_SMC1_euk"/>
    <property type="match status" value="1"/>
</dbReference>
<keyword evidence="7" id="KW-0131">Cell cycle</keyword>
<dbReference type="GO" id="GO:0051301">
    <property type="term" value="P:cell division"/>
    <property type="evidence" value="ECO:0007669"/>
    <property type="project" value="UniProtKB-KW"/>
</dbReference>
<dbReference type="Pfam" id="PF02463">
    <property type="entry name" value="SMC_N"/>
    <property type="match status" value="1"/>
</dbReference>
<dbReference type="GO" id="GO:0005524">
    <property type="term" value="F:ATP binding"/>
    <property type="evidence" value="ECO:0007669"/>
    <property type="project" value="InterPro"/>
</dbReference>
<evidence type="ECO:0000256" key="1">
    <source>
        <dbReference type="ARBA" id="ARBA00004123"/>
    </source>
</evidence>
<keyword evidence="3" id="KW-0158">Chromosome</keyword>
<dbReference type="GO" id="GO:0007062">
    <property type="term" value="P:sister chromatid cohesion"/>
    <property type="evidence" value="ECO:0007669"/>
    <property type="project" value="InterPro"/>
</dbReference>
<evidence type="ECO:0000259" key="9">
    <source>
        <dbReference type="Pfam" id="PF02463"/>
    </source>
</evidence>
<keyword evidence="10" id="KW-0378">Hydrolase</keyword>
<dbReference type="AlphaFoldDB" id="A0A6A6SYQ6"/>
<dbReference type="EMBL" id="MU004421">
    <property type="protein sequence ID" value="KAF2651628.1"/>
    <property type="molecule type" value="Genomic_DNA"/>
</dbReference>